<feature type="domain" description="Metallo-beta-lactamase" evidence="5">
    <location>
        <begin position="15"/>
        <end position="171"/>
    </location>
</feature>
<dbReference type="GO" id="GO:0016787">
    <property type="term" value="F:hydrolase activity"/>
    <property type="evidence" value="ECO:0007669"/>
    <property type="project" value="UniProtKB-KW"/>
</dbReference>
<dbReference type="GO" id="GO:0046872">
    <property type="term" value="F:metal ion binding"/>
    <property type="evidence" value="ECO:0007669"/>
    <property type="project" value="UniProtKB-KW"/>
</dbReference>
<gene>
    <name evidence="6" type="ORF">GBA65_11185</name>
</gene>
<dbReference type="PANTHER" id="PTHR46233">
    <property type="entry name" value="HYDROXYACYLGLUTATHIONE HYDROLASE GLOC"/>
    <property type="match status" value="1"/>
</dbReference>
<keyword evidence="2" id="KW-0479">Metal-binding</keyword>
<reference evidence="6 7" key="1">
    <citation type="submission" date="2019-10" db="EMBL/GenBank/DDBJ databases">
        <title>Rubrobacter sp nov SCSIO 52915 isolated from a deep-sea sediment in the South China Sea.</title>
        <authorList>
            <person name="Chen R.W."/>
        </authorList>
    </citation>
    <scope>NUCLEOTIDE SEQUENCE [LARGE SCALE GENOMIC DNA]</scope>
    <source>
        <strain evidence="6 7">SCSIO 52915</strain>
    </source>
</reference>
<evidence type="ECO:0000256" key="1">
    <source>
        <dbReference type="ARBA" id="ARBA00001947"/>
    </source>
</evidence>
<evidence type="ECO:0000313" key="6">
    <source>
        <dbReference type="EMBL" id="QIN78994.1"/>
    </source>
</evidence>
<dbReference type="AlphaFoldDB" id="A0A6G8PXN7"/>
<evidence type="ECO:0000256" key="4">
    <source>
        <dbReference type="ARBA" id="ARBA00022833"/>
    </source>
</evidence>
<dbReference type="KEGG" id="rmar:GBA65_11185"/>
<accession>A0A6G8PXN7</accession>
<dbReference type="CDD" id="cd06262">
    <property type="entry name" value="metallo-hydrolase-like_MBL-fold"/>
    <property type="match status" value="1"/>
</dbReference>
<sequence length="192" mass="20262">MAEIEQVRLSMGGFEVNSYVVHAPEGDIIVDAGAEPEKILAALRAPVAAILVTHGHADHVGALEDVRRETGATMYMHPADAEGAGVSPYEPLQDGEGMALAGQGIYVLHTPGHSPGSVTFLVGADQIVGDLILPGSVGRTDLGGASWEEIEVSLRRVMPYWEPSTRLYAGHGDPMVAMEELEGNPYLPLGVV</sequence>
<organism evidence="6 7">
    <name type="scientific">Rubrobacter marinus</name>
    <dbReference type="NCBI Taxonomy" id="2653852"/>
    <lineage>
        <taxon>Bacteria</taxon>
        <taxon>Bacillati</taxon>
        <taxon>Actinomycetota</taxon>
        <taxon>Rubrobacteria</taxon>
        <taxon>Rubrobacterales</taxon>
        <taxon>Rubrobacteraceae</taxon>
        <taxon>Rubrobacter</taxon>
    </lineage>
</organism>
<evidence type="ECO:0000313" key="7">
    <source>
        <dbReference type="Proteomes" id="UP000502706"/>
    </source>
</evidence>
<keyword evidence="4" id="KW-0862">Zinc</keyword>
<evidence type="ECO:0000259" key="5">
    <source>
        <dbReference type="SMART" id="SM00849"/>
    </source>
</evidence>
<evidence type="ECO:0000256" key="2">
    <source>
        <dbReference type="ARBA" id="ARBA00022723"/>
    </source>
</evidence>
<dbReference type="InterPro" id="IPR001279">
    <property type="entry name" value="Metallo-B-lactamas"/>
</dbReference>
<dbReference type="EMBL" id="CP045121">
    <property type="protein sequence ID" value="QIN78994.1"/>
    <property type="molecule type" value="Genomic_DNA"/>
</dbReference>
<evidence type="ECO:0000256" key="3">
    <source>
        <dbReference type="ARBA" id="ARBA00022801"/>
    </source>
</evidence>
<dbReference type="Proteomes" id="UP000502706">
    <property type="component" value="Chromosome"/>
</dbReference>
<dbReference type="SUPFAM" id="SSF56281">
    <property type="entry name" value="Metallo-hydrolase/oxidoreductase"/>
    <property type="match status" value="1"/>
</dbReference>
<dbReference type="SMART" id="SM00849">
    <property type="entry name" value="Lactamase_B"/>
    <property type="match status" value="1"/>
</dbReference>
<dbReference type="Pfam" id="PF00753">
    <property type="entry name" value="Lactamase_B"/>
    <property type="match status" value="1"/>
</dbReference>
<dbReference type="RefSeq" id="WP_166396656.1">
    <property type="nucleotide sequence ID" value="NZ_CP045121.1"/>
</dbReference>
<dbReference type="PANTHER" id="PTHR46233:SF3">
    <property type="entry name" value="HYDROXYACYLGLUTATHIONE HYDROLASE GLOC"/>
    <property type="match status" value="1"/>
</dbReference>
<protein>
    <submittedName>
        <fullName evidence="6">MBL fold metallo-hydrolase</fullName>
    </submittedName>
</protein>
<dbReference type="Gene3D" id="3.60.15.10">
    <property type="entry name" value="Ribonuclease Z/Hydroxyacylglutathione hydrolase-like"/>
    <property type="match status" value="1"/>
</dbReference>
<keyword evidence="3 6" id="KW-0378">Hydrolase</keyword>
<dbReference type="InterPro" id="IPR051453">
    <property type="entry name" value="MBL_Glyoxalase_II"/>
</dbReference>
<comment type="cofactor">
    <cofactor evidence="1">
        <name>Zn(2+)</name>
        <dbReference type="ChEBI" id="CHEBI:29105"/>
    </cofactor>
</comment>
<proteinExistence type="predicted"/>
<name>A0A6G8PXN7_9ACTN</name>
<dbReference type="InterPro" id="IPR036866">
    <property type="entry name" value="RibonucZ/Hydroxyglut_hydro"/>
</dbReference>
<keyword evidence="7" id="KW-1185">Reference proteome</keyword>